<dbReference type="RefSeq" id="WP_153480210.1">
    <property type="nucleotide sequence ID" value="NZ_VDEQ01000005.1"/>
</dbReference>
<organism evidence="2 3">
    <name type="scientific">Streptomyces katsurahamanus</name>
    <dbReference type="NCBI Taxonomy" id="2577098"/>
    <lineage>
        <taxon>Bacteria</taxon>
        <taxon>Bacillati</taxon>
        <taxon>Actinomycetota</taxon>
        <taxon>Actinomycetes</taxon>
        <taxon>Kitasatosporales</taxon>
        <taxon>Streptomycetaceae</taxon>
        <taxon>Streptomyces</taxon>
    </lineage>
</organism>
<accession>A0ABW9NLQ6</accession>
<comment type="caution">
    <text evidence="2">The sequence shown here is derived from an EMBL/GenBank/DDBJ whole genome shotgun (WGS) entry which is preliminary data.</text>
</comment>
<gene>
    <name evidence="2" type="ORF">FFZ77_00675</name>
</gene>
<evidence type="ECO:0000313" key="3">
    <source>
        <dbReference type="Proteomes" id="UP000460558"/>
    </source>
</evidence>
<dbReference type="InterPro" id="IPR043991">
    <property type="entry name" value="Gp3-like"/>
</dbReference>
<dbReference type="Proteomes" id="UP000460558">
    <property type="component" value="Unassembled WGS sequence"/>
</dbReference>
<keyword evidence="3" id="KW-1185">Reference proteome</keyword>
<feature type="region of interest" description="Disordered" evidence="1">
    <location>
        <begin position="208"/>
        <end position="246"/>
    </location>
</feature>
<proteinExistence type="predicted"/>
<name>A0ABW9NLQ6_9ACTN</name>
<evidence type="ECO:0000313" key="2">
    <source>
        <dbReference type="EMBL" id="MQS34187.1"/>
    </source>
</evidence>
<reference evidence="2 3" key="1">
    <citation type="submission" date="2019-06" db="EMBL/GenBank/DDBJ databases">
        <title>Comparative genomics and metabolomics analyses of clavulanic acid producing Streptomyces species provides insight into specialized metabolism and evolution of beta-lactam biosynthetic gene clusters.</title>
        <authorList>
            <person name="Moore M.A."/>
            <person name="Cruz-Morales P."/>
            <person name="Barona Gomez F."/>
            <person name="Kapil T."/>
        </authorList>
    </citation>
    <scope>NUCLEOTIDE SEQUENCE [LARGE SCALE GENOMIC DNA]</scope>
    <source>
        <strain evidence="2 3">T-272</strain>
    </source>
</reference>
<dbReference type="Pfam" id="PF18897">
    <property type="entry name" value="Gp3-like"/>
    <property type="match status" value="1"/>
</dbReference>
<protein>
    <submittedName>
        <fullName evidence="2">Uncharacterized protein</fullName>
    </submittedName>
</protein>
<sequence>MTSSEPAPVGRFHSGRMVDGIPHMLGAWRVTTEDEAVAGRVAALMGGRPSLVGTAVGGGSLEVLTERESVRVLLDGTGAVRSDLVFWRGDELVHRCDGVAFLSPETRRGQPCGCPMLLEDRKAAVRSKAGPAPRIDVVFRIAADPALGEFRFRTGSWKLAERLWEVEQALDGIDGQAVCDLALESVVYTASRGREVCYRKPVLTVLGSPDSVAAEPGPDDDAMTSPSPAMAGPDGPARALRPGGRS</sequence>
<evidence type="ECO:0000256" key="1">
    <source>
        <dbReference type="SAM" id="MobiDB-lite"/>
    </source>
</evidence>
<dbReference type="EMBL" id="VDEQ01000005">
    <property type="protein sequence ID" value="MQS34187.1"/>
    <property type="molecule type" value="Genomic_DNA"/>
</dbReference>